<name>A0A939S5W1_9MICO</name>
<accession>A0A939S5W1</accession>
<evidence type="ECO:0000313" key="1">
    <source>
        <dbReference type="EMBL" id="MBO1901734.1"/>
    </source>
</evidence>
<reference evidence="1" key="1">
    <citation type="submission" date="2021-03" db="EMBL/GenBank/DDBJ databases">
        <title>Leucobacter chromiisoli sp. nov., isolated from chromium-containing soil of chemical plant.</title>
        <authorList>
            <person name="Xu Z."/>
        </authorList>
    </citation>
    <scope>NUCLEOTIDE SEQUENCE</scope>
    <source>
        <strain evidence="1">S27</strain>
    </source>
</reference>
<dbReference type="Proteomes" id="UP000664382">
    <property type="component" value="Unassembled WGS sequence"/>
</dbReference>
<evidence type="ECO:0000313" key="2">
    <source>
        <dbReference type="Proteomes" id="UP000664382"/>
    </source>
</evidence>
<dbReference type="AlphaFoldDB" id="A0A939S5W1"/>
<dbReference type="EMBL" id="JAGDYM010000007">
    <property type="protein sequence ID" value="MBO1901734.1"/>
    <property type="molecule type" value="Genomic_DNA"/>
</dbReference>
<dbReference type="RefSeq" id="WP_208097489.1">
    <property type="nucleotide sequence ID" value="NZ_JAGDYM010000007.1"/>
</dbReference>
<proteinExistence type="predicted"/>
<organism evidence="1 2">
    <name type="scientific">Leucobacter weissii</name>
    <dbReference type="NCBI Taxonomy" id="1983706"/>
    <lineage>
        <taxon>Bacteria</taxon>
        <taxon>Bacillati</taxon>
        <taxon>Actinomycetota</taxon>
        <taxon>Actinomycetes</taxon>
        <taxon>Micrococcales</taxon>
        <taxon>Microbacteriaceae</taxon>
        <taxon>Leucobacter</taxon>
    </lineage>
</organism>
<protein>
    <submittedName>
        <fullName evidence="1">NTP pyrophosphohydrolase</fullName>
    </submittedName>
</protein>
<keyword evidence="2" id="KW-1185">Reference proteome</keyword>
<sequence>MSAATVGSPALADPASPPEARGCIRVHERVIEKVVREASASAVGIPRRDAEVQVAEWSGGLAVRIAARLPIPDLGDTEAIRTETPILERIRGVQGALAEDLARLTGRRISRVSVTVTGAVAPERKRVR</sequence>
<comment type="caution">
    <text evidence="1">The sequence shown here is derived from an EMBL/GenBank/DDBJ whole genome shotgun (WGS) entry which is preliminary data.</text>
</comment>
<gene>
    <name evidence="1" type="ORF">J4H92_07180</name>
</gene>